<accession>A0A2W4ZAC9</accession>
<organism evidence="1 2">
    <name type="scientific">Sphingomonas hengshuiensis</name>
    <dbReference type="NCBI Taxonomy" id="1609977"/>
    <lineage>
        <taxon>Bacteria</taxon>
        <taxon>Pseudomonadati</taxon>
        <taxon>Pseudomonadota</taxon>
        <taxon>Alphaproteobacteria</taxon>
        <taxon>Sphingomonadales</taxon>
        <taxon>Sphingomonadaceae</taxon>
        <taxon>Sphingomonas</taxon>
    </lineage>
</organism>
<sequence>MGDLVSSERDGAALHMHQHFNAAIDRANDIARPASPLTITLGDEFQGIFGSLTMAARTARDIRLDLLEQRIECRFAIGIVRLDTALNTERAWNMMGHGLADTRAKLNQKRSNNLYRFALPDDSVMEALLESVGASLTMIERNWTETQRRYAIASIHGQTAAAIAETNGVSVHNIYKVRSAGNFDLYSQHWTVLELAMNALDAEHGLSEWE</sequence>
<evidence type="ECO:0000313" key="2">
    <source>
        <dbReference type="Proteomes" id="UP000248614"/>
    </source>
</evidence>
<proteinExistence type="predicted"/>
<comment type="caution">
    <text evidence="1">The sequence shown here is derived from an EMBL/GenBank/DDBJ whole genome shotgun (WGS) entry which is preliminary data.</text>
</comment>
<evidence type="ECO:0000313" key="1">
    <source>
        <dbReference type="EMBL" id="PZO79224.1"/>
    </source>
</evidence>
<evidence type="ECO:0008006" key="3">
    <source>
        <dbReference type="Google" id="ProtNLM"/>
    </source>
</evidence>
<dbReference type="InterPro" id="IPR032580">
    <property type="entry name" value="SatD"/>
</dbReference>
<dbReference type="Pfam" id="PF16264">
    <property type="entry name" value="SatD"/>
    <property type="match status" value="1"/>
</dbReference>
<dbReference type="AlphaFoldDB" id="A0A2W4ZAC9"/>
<dbReference type="Proteomes" id="UP000248614">
    <property type="component" value="Unassembled WGS sequence"/>
</dbReference>
<name>A0A2W4ZAC9_9SPHN</name>
<gene>
    <name evidence="1" type="ORF">DI632_05160</name>
</gene>
<protein>
    <recommendedName>
        <fullName evidence="3">SatD family (SatD)</fullName>
    </recommendedName>
</protein>
<reference evidence="1 2" key="1">
    <citation type="submission" date="2017-08" db="EMBL/GenBank/DDBJ databases">
        <title>Infants hospitalized years apart are colonized by the same room-sourced microbial strains.</title>
        <authorList>
            <person name="Brooks B."/>
            <person name="Olm M.R."/>
            <person name="Firek B.A."/>
            <person name="Baker R."/>
            <person name="Thomas B.C."/>
            <person name="Morowitz M.J."/>
            <person name="Banfield J.F."/>
        </authorList>
    </citation>
    <scope>NUCLEOTIDE SEQUENCE [LARGE SCALE GENOMIC DNA]</scope>
    <source>
        <strain evidence="1">S2_018_000_R3_110</strain>
    </source>
</reference>
<dbReference type="EMBL" id="QFNF01000008">
    <property type="protein sequence ID" value="PZO79224.1"/>
    <property type="molecule type" value="Genomic_DNA"/>
</dbReference>